<dbReference type="GO" id="GO:0016831">
    <property type="term" value="F:carboxy-lyase activity"/>
    <property type="evidence" value="ECO:0007669"/>
    <property type="project" value="InterPro"/>
</dbReference>
<dbReference type="AlphaFoldDB" id="A0A0S4XN42"/>
<dbReference type="SUPFAM" id="SSF51556">
    <property type="entry name" value="Metallo-dependent hydrolases"/>
    <property type="match status" value="1"/>
</dbReference>
<dbReference type="Pfam" id="PF04909">
    <property type="entry name" value="Amidohydro_2"/>
    <property type="match status" value="1"/>
</dbReference>
<accession>A0A0S4XN42</accession>
<evidence type="ECO:0000259" key="2">
    <source>
        <dbReference type="Pfam" id="PF04909"/>
    </source>
</evidence>
<sequence length="327" mass="37743">MQTIDMHVHLLSSKVRFDRLYDKMAIKLFGKKLGLEYEKAKLDPYQAYTDALIGSIRDSRHILKVALFGVDSKISHHGDELHRDATVCATNEDVYQLYKNNEDVIVPFFSINPARLDALDLIDQYSELGFRGAKFLQNYWGVDTRDKKYSKYFQKLSDKKIPLIVHIGSESSVHSVKSCECISMLDAPLYHGVLTIAAHMGLSYSWHKPIKAISKNPKHFPQEYFKLLDMLKHHPNLYADISALLTPVRAKVLPHLSNQDQVSDKLLFATDYPVPFSAIFTSYDLPFSKRFEIEKEENPFDRYAKAILEYFPKNHSLYDNHKKLIVV</sequence>
<feature type="domain" description="Amidohydrolase-related" evidence="2">
    <location>
        <begin position="4"/>
        <end position="275"/>
    </location>
</feature>
<protein>
    <submittedName>
        <fullName evidence="3">Putative mannonate dehydratase</fullName>
    </submittedName>
</protein>
<proteinExistence type="predicted"/>
<dbReference type="InterPro" id="IPR006680">
    <property type="entry name" value="Amidohydro-rel"/>
</dbReference>
<organism evidence="3">
    <name type="scientific">Sulfurovum sp. enrichment culture clone C5</name>
    <dbReference type="NCBI Taxonomy" id="497650"/>
    <lineage>
        <taxon>Bacteria</taxon>
        <taxon>Pseudomonadati</taxon>
        <taxon>Campylobacterota</taxon>
        <taxon>Epsilonproteobacteria</taxon>
        <taxon>Campylobacterales</taxon>
        <taxon>Sulfurovaceae</taxon>
        <taxon>Sulfurovum</taxon>
        <taxon>environmental samples</taxon>
    </lineage>
</organism>
<dbReference type="EMBL" id="FAXN01000020">
    <property type="protein sequence ID" value="CUV65169.1"/>
    <property type="molecule type" value="Genomic_DNA"/>
</dbReference>
<dbReference type="PANTHER" id="PTHR21240">
    <property type="entry name" value="2-AMINO-3-CARBOXYLMUCONATE-6-SEMIALDEHYDE DECARBOXYLASE"/>
    <property type="match status" value="1"/>
</dbReference>
<dbReference type="Gene3D" id="3.20.20.140">
    <property type="entry name" value="Metal-dependent hydrolases"/>
    <property type="match status" value="1"/>
</dbReference>
<reference evidence="3" key="1">
    <citation type="submission" date="2015-11" db="EMBL/GenBank/DDBJ databases">
        <authorList>
            <person name="Zhang Y."/>
            <person name="Guo Z."/>
        </authorList>
    </citation>
    <scope>NUCLEOTIDE SEQUENCE</scope>
    <source>
        <strain evidence="3">BN30871</strain>
    </source>
</reference>
<name>A0A0S4XN42_9BACT</name>
<dbReference type="InterPro" id="IPR032465">
    <property type="entry name" value="ACMSD"/>
</dbReference>
<keyword evidence="1" id="KW-0456">Lyase</keyword>
<evidence type="ECO:0000313" key="3">
    <source>
        <dbReference type="EMBL" id="CUV65169.1"/>
    </source>
</evidence>
<dbReference type="GO" id="GO:0016787">
    <property type="term" value="F:hydrolase activity"/>
    <property type="evidence" value="ECO:0007669"/>
    <property type="project" value="InterPro"/>
</dbReference>
<dbReference type="InterPro" id="IPR032466">
    <property type="entry name" value="Metal_Hydrolase"/>
</dbReference>
<gene>
    <name evidence="3" type="ORF">BN3087_210016</name>
</gene>
<evidence type="ECO:0000256" key="1">
    <source>
        <dbReference type="ARBA" id="ARBA00023239"/>
    </source>
</evidence>